<dbReference type="PROSITE" id="PS50112">
    <property type="entry name" value="PAS"/>
    <property type="match status" value="2"/>
</dbReference>
<dbReference type="SMART" id="SM00267">
    <property type="entry name" value="GGDEF"/>
    <property type="match status" value="1"/>
</dbReference>
<dbReference type="InterPro" id="IPR000700">
    <property type="entry name" value="PAS-assoc_C"/>
</dbReference>
<comment type="cofactor">
    <cofactor evidence="1">
        <name>Mg(2+)</name>
        <dbReference type="ChEBI" id="CHEBI:18420"/>
    </cofactor>
</comment>
<dbReference type="InterPro" id="IPR000014">
    <property type="entry name" value="PAS"/>
</dbReference>
<dbReference type="EC" id="3.1.4.52" evidence="2"/>
<dbReference type="Pfam" id="PF08447">
    <property type="entry name" value="PAS_3"/>
    <property type="match status" value="2"/>
</dbReference>
<dbReference type="Gene3D" id="3.20.20.450">
    <property type="entry name" value="EAL domain"/>
    <property type="match status" value="1"/>
</dbReference>
<dbReference type="SMART" id="SM00086">
    <property type="entry name" value="PAC"/>
    <property type="match status" value="3"/>
</dbReference>
<dbReference type="CDD" id="cd01949">
    <property type="entry name" value="GGDEF"/>
    <property type="match status" value="1"/>
</dbReference>
<dbReference type="eggNOG" id="COG5001">
    <property type="taxonomic scope" value="Bacteria"/>
</dbReference>
<dbReference type="InterPro" id="IPR029016">
    <property type="entry name" value="GAF-like_dom_sf"/>
</dbReference>
<protein>
    <recommendedName>
        <fullName evidence="2">cyclic-guanylate-specific phosphodiesterase</fullName>
        <ecNumber evidence="2">3.1.4.52</ecNumber>
    </recommendedName>
</protein>
<dbReference type="KEGG" id="tau:Tola_0356"/>
<dbReference type="Pfam" id="PF13185">
    <property type="entry name" value="GAF_2"/>
    <property type="match status" value="1"/>
</dbReference>
<dbReference type="Pfam" id="PF00563">
    <property type="entry name" value="EAL"/>
    <property type="match status" value="1"/>
</dbReference>
<evidence type="ECO:0000259" key="8">
    <source>
        <dbReference type="PROSITE" id="PS50883"/>
    </source>
</evidence>
<dbReference type="EMBL" id="CP001616">
    <property type="protein sequence ID" value="ACQ91986.1"/>
    <property type="molecule type" value="Genomic_DNA"/>
</dbReference>
<dbReference type="InterPro" id="IPR001610">
    <property type="entry name" value="PAC"/>
</dbReference>
<evidence type="ECO:0000259" key="6">
    <source>
        <dbReference type="PROSITE" id="PS50112"/>
    </source>
</evidence>
<dbReference type="PANTHER" id="PTHR44757:SF2">
    <property type="entry name" value="BIOFILM ARCHITECTURE MAINTENANCE PROTEIN MBAA"/>
    <property type="match status" value="1"/>
</dbReference>
<dbReference type="SUPFAM" id="SSF141868">
    <property type="entry name" value="EAL domain-like"/>
    <property type="match status" value="1"/>
</dbReference>
<dbReference type="InterPro" id="IPR000160">
    <property type="entry name" value="GGDEF_dom"/>
</dbReference>
<dbReference type="SMART" id="SM00091">
    <property type="entry name" value="PAS"/>
    <property type="match status" value="3"/>
</dbReference>
<evidence type="ECO:0000256" key="2">
    <source>
        <dbReference type="ARBA" id="ARBA00012282"/>
    </source>
</evidence>
<evidence type="ECO:0000256" key="4">
    <source>
        <dbReference type="ARBA" id="ARBA00051114"/>
    </source>
</evidence>
<evidence type="ECO:0000259" key="9">
    <source>
        <dbReference type="PROSITE" id="PS50887"/>
    </source>
</evidence>
<dbReference type="SUPFAM" id="SSF55785">
    <property type="entry name" value="PYP-like sensor domain (PAS domain)"/>
    <property type="match status" value="3"/>
</dbReference>
<feature type="transmembrane region" description="Helical" evidence="5">
    <location>
        <begin position="50"/>
        <end position="72"/>
    </location>
</feature>
<feature type="domain" description="PAS" evidence="6">
    <location>
        <begin position="526"/>
        <end position="571"/>
    </location>
</feature>
<dbReference type="PROSITE" id="PS50113">
    <property type="entry name" value="PAC"/>
    <property type="match status" value="3"/>
</dbReference>
<dbReference type="FunFam" id="3.30.70.270:FF:000001">
    <property type="entry name" value="Diguanylate cyclase domain protein"/>
    <property type="match status" value="1"/>
</dbReference>
<evidence type="ECO:0000259" key="7">
    <source>
        <dbReference type="PROSITE" id="PS50113"/>
    </source>
</evidence>
<organism evidence="10 11">
    <name type="scientific">Tolumonas auensis (strain DSM 9187 / NBRC 110442 / TA 4)</name>
    <dbReference type="NCBI Taxonomy" id="595494"/>
    <lineage>
        <taxon>Bacteria</taxon>
        <taxon>Pseudomonadati</taxon>
        <taxon>Pseudomonadota</taxon>
        <taxon>Gammaproteobacteria</taxon>
        <taxon>Aeromonadales</taxon>
        <taxon>Aeromonadaceae</taxon>
        <taxon>Tolumonas</taxon>
    </lineage>
</organism>
<dbReference type="eggNOG" id="COG2203">
    <property type="taxonomic scope" value="Bacteria"/>
</dbReference>
<feature type="domain" description="PAC" evidence="7">
    <location>
        <begin position="165"/>
        <end position="217"/>
    </location>
</feature>
<evidence type="ECO:0000256" key="1">
    <source>
        <dbReference type="ARBA" id="ARBA00001946"/>
    </source>
</evidence>
<keyword evidence="11" id="KW-1185">Reference proteome</keyword>
<dbReference type="InterPro" id="IPR003018">
    <property type="entry name" value="GAF"/>
</dbReference>
<dbReference type="InterPro" id="IPR029787">
    <property type="entry name" value="Nucleotide_cyclase"/>
</dbReference>
<dbReference type="OrthoDB" id="9799509at2"/>
<dbReference type="InterPro" id="IPR001633">
    <property type="entry name" value="EAL_dom"/>
</dbReference>
<dbReference type="SUPFAM" id="SSF55073">
    <property type="entry name" value="Nucleotide cyclase"/>
    <property type="match status" value="1"/>
</dbReference>
<reference evidence="10 11" key="2">
    <citation type="journal article" date="2011" name="Stand. Genomic Sci.">
        <title>Complete genome sequence of Tolumonas auensis type strain (TA 4).</title>
        <authorList>
            <person name="Chertkov O."/>
            <person name="Copeland A."/>
            <person name="Lucas S."/>
            <person name="Lapidus A."/>
            <person name="Berry K.W."/>
            <person name="Detter J.C."/>
            <person name="Del Rio T.G."/>
            <person name="Hammon N."/>
            <person name="Dalin E."/>
            <person name="Tice H."/>
            <person name="Pitluck S."/>
            <person name="Richardson P."/>
            <person name="Bruce D."/>
            <person name="Goodwin L."/>
            <person name="Han C."/>
            <person name="Tapia R."/>
            <person name="Saunders E."/>
            <person name="Schmutz J."/>
            <person name="Brettin T."/>
            <person name="Larimer F."/>
            <person name="Land M."/>
            <person name="Hauser L."/>
            <person name="Spring S."/>
            <person name="Rohde M."/>
            <person name="Kyrpides N.C."/>
            <person name="Ivanova N."/>
            <person name="Goker M."/>
            <person name="Beller H.R."/>
            <person name="Klenk H.P."/>
            <person name="Woyke T."/>
        </authorList>
    </citation>
    <scope>NUCLEOTIDE SEQUENCE [LARGE SCALE GENOMIC DNA]</scope>
    <source>
        <strain evidence="11">DSM 9187 / TA4</strain>
    </source>
</reference>
<dbReference type="STRING" id="595494.Tola_0356"/>
<feature type="domain" description="PAC" evidence="7">
    <location>
        <begin position="599"/>
        <end position="651"/>
    </location>
</feature>
<dbReference type="PROSITE" id="PS50883">
    <property type="entry name" value="EAL"/>
    <property type="match status" value="1"/>
</dbReference>
<dbReference type="GO" id="GO:0071111">
    <property type="term" value="F:cyclic-guanylate-specific phosphodiesterase activity"/>
    <property type="evidence" value="ECO:0007669"/>
    <property type="project" value="UniProtKB-EC"/>
</dbReference>
<feature type="domain" description="GGDEF" evidence="9">
    <location>
        <begin position="683"/>
        <end position="817"/>
    </location>
</feature>
<dbReference type="RefSeq" id="WP_012728585.1">
    <property type="nucleotide sequence ID" value="NC_012691.1"/>
</dbReference>
<dbReference type="AlphaFoldDB" id="C4L987"/>
<proteinExistence type="predicted"/>
<feature type="transmembrane region" description="Helical" evidence="5">
    <location>
        <begin position="12"/>
        <end position="30"/>
    </location>
</feature>
<dbReference type="NCBIfam" id="TIGR00229">
    <property type="entry name" value="sensory_box"/>
    <property type="match status" value="3"/>
</dbReference>
<evidence type="ECO:0000313" key="10">
    <source>
        <dbReference type="EMBL" id="ACQ91986.1"/>
    </source>
</evidence>
<keyword evidence="5" id="KW-1133">Transmembrane helix</keyword>
<dbReference type="Gene3D" id="3.30.450.40">
    <property type="match status" value="1"/>
</dbReference>
<evidence type="ECO:0000256" key="3">
    <source>
        <dbReference type="ARBA" id="ARBA00022636"/>
    </source>
</evidence>
<dbReference type="HOGENOM" id="CLU_000445_70_34_6"/>
<dbReference type="NCBIfam" id="TIGR00254">
    <property type="entry name" value="GGDEF"/>
    <property type="match status" value="1"/>
</dbReference>
<keyword evidence="5" id="KW-0812">Transmembrane</keyword>
<dbReference type="CDD" id="cd00130">
    <property type="entry name" value="PAS"/>
    <property type="match status" value="3"/>
</dbReference>
<dbReference type="InterPro" id="IPR035919">
    <property type="entry name" value="EAL_sf"/>
</dbReference>
<dbReference type="CDD" id="cd01948">
    <property type="entry name" value="EAL"/>
    <property type="match status" value="1"/>
</dbReference>
<gene>
    <name evidence="10" type="ordered locus">Tola_0356</name>
</gene>
<reference evidence="11" key="1">
    <citation type="submission" date="2009-05" db="EMBL/GenBank/DDBJ databases">
        <title>Complete sequence of Tolumonas auensis DSM 9187.</title>
        <authorList>
            <consortium name="US DOE Joint Genome Institute"/>
            <person name="Lucas S."/>
            <person name="Copeland A."/>
            <person name="Lapidus A."/>
            <person name="Glavina del Rio T."/>
            <person name="Tice H."/>
            <person name="Bruce D."/>
            <person name="Goodwin L."/>
            <person name="Pitluck S."/>
            <person name="Chertkov O."/>
            <person name="Brettin T."/>
            <person name="Detter J.C."/>
            <person name="Han C."/>
            <person name="Larimer F."/>
            <person name="Land M."/>
            <person name="Hauser L."/>
            <person name="Kyrpides N."/>
            <person name="Mikhailova N."/>
            <person name="Spring S."/>
            <person name="Beller H."/>
        </authorList>
    </citation>
    <scope>NUCLEOTIDE SEQUENCE [LARGE SCALE GENOMIC DNA]</scope>
    <source>
        <strain evidence="11">DSM 9187 / TA4</strain>
    </source>
</reference>
<feature type="domain" description="PAC" evidence="7">
    <location>
        <begin position="477"/>
        <end position="529"/>
    </location>
</feature>
<sequence>MNSATAQIPLRTATRIMLFYTVLSVAWFYFSGYSLSPSATKGAPPFDSLTFWVSLTTFITGITVGVFFLLVWRQHYMQHRQALSRRVAEKDRLLHHFFDLPLLGMAITTNANGSWLRFNDHLSTLFNLSRDELAELNLLALTHPDDRPYDRQEWMRMQDGESQGYRREKRFVRPDGSMLFALVDTRCIRHPDGSIDCMINVIEDISARKNSELRLIRQNNLYDMLSLTNQAIVRSQDRLVLLQNICRIAVRNGGFVFAWVSATEQEHSSHVASYGHDNGFLQFIRDYQQQHRLSAGSHAPVLMPTDRAIAAESHVILNHFLTDESVQPFHEAATRAGFQSAGYFVIREKGQVIGALNLYADEPDFFSPEVRATLNDMVMDVTYALDMLLQAKERANALIALQNAAEVIDASPTILFRWQPNSSWKMEYVSSNVQRWGYQADDFINGKLTMSDLLHPEDLQRVWAEVIHHIETRHKEYILECRVRTAAGEYLWVENHVTTSFDRKGKPQRFTGVMTDITQQKNNELQLRQAAIVFESTREGIVITDAERNIIKVNRALIDLFGYPENELLGQRPRIFHSGKHDGHFYQQMLQALDEHGFWRGEMWNRRQNGELLPMMTSINPVCDSNGEILYYISIYTDISQLKDSEARLEHMALHDPLTGLPNRAMLGQKLDSALQHAMLNSTRVALLMLDLDHFKNVNDSFGHHFGDELLHQVSARLKQQLRESDVVCRLGGDEFTVLLQNNPSPDDVSLLAERIIHALHQPFLLSNAREVMIGTSIGISLYPEHGSTAEELMQQADTAMYRAKHDGRDGYRYFSEELFLKAKARLELEQRLHRAITGQEFKVFYQPQISIKTNQIIGAEALLRWDDPEYGLIPPSEFISVAEETGLIQNIGEWVLYETCRQGRDWLDQHLPPINLAVNLSPLQLHHGDVRQLIGTILHNSGFPAHHLELELTESALMEQQEETVKILQGLRQQGIRIAIDDFGTGYSSLAYLKQFPLDVLKIDKRFVEDIPHERDDMEIAATIVAMGHSLRLTVLAEGVETKAQLEFLEQQGCDYYQGYLYSMPLPAEEFAQLLSQQNPPVTQAHIGKLRESAQIA</sequence>
<dbReference type="Proteomes" id="UP000009073">
    <property type="component" value="Chromosome"/>
</dbReference>
<dbReference type="Gene3D" id="3.30.450.20">
    <property type="entry name" value="PAS domain"/>
    <property type="match status" value="3"/>
</dbReference>
<dbReference type="GO" id="GO:0071732">
    <property type="term" value="P:cellular response to nitric oxide"/>
    <property type="evidence" value="ECO:0007669"/>
    <property type="project" value="UniProtKB-ARBA"/>
</dbReference>
<dbReference type="Pfam" id="PF00990">
    <property type="entry name" value="GGDEF"/>
    <property type="match status" value="1"/>
</dbReference>
<feature type="domain" description="PAS" evidence="6">
    <location>
        <begin position="90"/>
        <end position="161"/>
    </location>
</feature>
<dbReference type="SUPFAM" id="SSF55781">
    <property type="entry name" value="GAF domain-like"/>
    <property type="match status" value="1"/>
</dbReference>
<dbReference type="Gene3D" id="3.30.70.270">
    <property type="match status" value="1"/>
</dbReference>
<keyword evidence="3" id="KW-0973">c-di-GMP</keyword>
<comment type="catalytic activity">
    <reaction evidence="4">
        <text>3',3'-c-di-GMP + H2O = 5'-phosphoguanylyl(3'-&gt;5')guanosine + H(+)</text>
        <dbReference type="Rhea" id="RHEA:24902"/>
        <dbReference type="ChEBI" id="CHEBI:15377"/>
        <dbReference type="ChEBI" id="CHEBI:15378"/>
        <dbReference type="ChEBI" id="CHEBI:58754"/>
        <dbReference type="ChEBI" id="CHEBI:58805"/>
        <dbReference type="EC" id="3.1.4.52"/>
    </reaction>
    <physiologicalReaction direction="left-to-right" evidence="4">
        <dbReference type="Rhea" id="RHEA:24903"/>
    </physiologicalReaction>
</comment>
<dbReference type="Pfam" id="PF13426">
    <property type="entry name" value="PAS_9"/>
    <property type="match status" value="1"/>
</dbReference>
<dbReference type="FunFam" id="3.20.20.450:FF:000001">
    <property type="entry name" value="Cyclic di-GMP phosphodiesterase yahA"/>
    <property type="match status" value="1"/>
</dbReference>
<keyword evidence="5" id="KW-0472">Membrane</keyword>
<dbReference type="PROSITE" id="PS50887">
    <property type="entry name" value="GGDEF"/>
    <property type="match status" value="1"/>
</dbReference>
<feature type="transmembrane region" description="Helical" evidence="5">
    <location>
        <begin position="93"/>
        <end position="116"/>
    </location>
</feature>
<dbReference type="InterPro" id="IPR043128">
    <property type="entry name" value="Rev_trsase/Diguanyl_cyclase"/>
</dbReference>
<dbReference type="InterPro" id="IPR035965">
    <property type="entry name" value="PAS-like_dom_sf"/>
</dbReference>
<dbReference type="InterPro" id="IPR013655">
    <property type="entry name" value="PAS_fold_3"/>
</dbReference>
<dbReference type="PANTHER" id="PTHR44757">
    <property type="entry name" value="DIGUANYLATE CYCLASE DGCP"/>
    <property type="match status" value="1"/>
</dbReference>
<dbReference type="InterPro" id="IPR052155">
    <property type="entry name" value="Biofilm_reg_signaling"/>
</dbReference>
<dbReference type="SMART" id="SM00052">
    <property type="entry name" value="EAL"/>
    <property type="match status" value="1"/>
</dbReference>
<accession>C4L987</accession>
<feature type="domain" description="EAL" evidence="8">
    <location>
        <begin position="826"/>
        <end position="1080"/>
    </location>
</feature>
<evidence type="ECO:0000256" key="5">
    <source>
        <dbReference type="SAM" id="Phobius"/>
    </source>
</evidence>
<evidence type="ECO:0000313" key="11">
    <source>
        <dbReference type="Proteomes" id="UP000009073"/>
    </source>
</evidence>
<name>C4L987_TOLAT</name>